<name>F3YY07_DESAF</name>
<dbReference type="PANTHER" id="PTHR10344">
    <property type="entry name" value="THYMIDYLATE KINASE"/>
    <property type="match status" value="1"/>
</dbReference>
<dbReference type="FunFam" id="3.40.50.300:FF:000225">
    <property type="entry name" value="Thymidylate kinase"/>
    <property type="match status" value="1"/>
</dbReference>
<proteinExistence type="inferred from homology"/>
<dbReference type="InterPro" id="IPR018095">
    <property type="entry name" value="Thymidylate_kin_CS"/>
</dbReference>
<dbReference type="CDD" id="cd01672">
    <property type="entry name" value="TMPK"/>
    <property type="match status" value="1"/>
</dbReference>
<evidence type="ECO:0000256" key="11">
    <source>
        <dbReference type="ARBA" id="ARBA00057735"/>
    </source>
</evidence>
<accession>F3YY07</accession>
<dbReference type="GO" id="GO:0006227">
    <property type="term" value="P:dUDP biosynthetic process"/>
    <property type="evidence" value="ECO:0007669"/>
    <property type="project" value="TreeGrafter"/>
</dbReference>
<comment type="function">
    <text evidence="11 12">Phosphorylation of dTMP to form dTDP in both de novo and salvage pathways of dTTP synthesis.</text>
</comment>
<evidence type="ECO:0000256" key="2">
    <source>
        <dbReference type="ARBA" id="ARBA00012980"/>
    </source>
</evidence>
<keyword evidence="4 12" id="KW-0808">Transferase</keyword>
<dbReference type="PANTHER" id="PTHR10344:SF4">
    <property type="entry name" value="UMP-CMP KINASE 2, MITOCHONDRIAL"/>
    <property type="match status" value="1"/>
</dbReference>
<keyword evidence="5 12" id="KW-0545">Nucleotide biosynthesis</keyword>
<dbReference type="EMBL" id="CP003221">
    <property type="protein sequence ID" value="EGJ50709.1"/>
    <property type="molecule type" value="Genomic_DNA"/>
</dbReference>
<feature type="domain" description="Thymidylate kinase-like" evidence="13">
    <location>
        <begin position="5"/>
        <end position="200"/>
    </location>
</feature>
<dbReference type="eggNOG" id="COG0125">
    <property type="taxonomic scope" value="Bacteria"/>
</dbReference>
<protein>
    <recommendedName>
        <fullName evidence="3 12">Thymidylate kinase</fullName>
        <ecNumber evidence="2 12">2.7.4.9</ecNumber>
    </recommendedName>
    <alternativeName>
        <fullName evidence="9 12">dTMP kinase</fullName>
    </alternativeName>
</protein>
<keyword evidence="7 12" id="KW-0418">Kinase</keyword>
<feature type="binding site" evidence="12">
    <location>
        <begin position="7"/>
        <end position="14"/>
    </location>
    <ligand>
        <name>ATP</name>
        <dbReference type="ChEBI" id="CHEBI:30616"/>
    </ligand>
</feature>
<evidence type="ECO:0000256" key="12">
    <source>
        <dbReference type="HAMAP-Rule" id="MF_00165"/>
    </source>
</evidence>
<dbReference type="Gene3D" id="3.40.50.300">
    <property type="entry name" value="P-loop containing nucleotide triphosphate hydrolases"/>
    <property type="match status" value="1"/>
</dbReference>
<dbReference type="GO" id="GO:0006235">
    <property type="term" value="P:dTTP biosynthetic process"/>
    <property type="evidence" value="ECO:0007669"/>
    <property type="project" value="UniProtKB-UniRule"/>
</dbReference>
<evidence type="ECO:0000313" key="15">
    <source>
        <dbReference type="Proteomes" id="UP000007844"/>
    </source>
</evidence>
<evidence type="ECO:0000256" key="6">
    <source>
        <dbReference type="ARBA" id="ARBA00022741"/>
    </source>
</evidence>
<comment type="catalytic activity">
    <reaction evidence="10 12">
        <text>dTMP + ATP = dTDP + ADP</text>
        <dbReference type="Rhea" id="RHEA:13517"/>
        <dbReference type="ChEBI" id="CHEBI:30616"/>
        <dbReference type="ChEBI" id="CHEBI:58369"/>
        <dbReference type="ChEBI" id="CHEBI:63528"/>
        <dbReference type="ChEBI" id="CHEBI:456216"/>
        <dbReference type="EC" id="2.7.4.9"/>
    </reaction>
</comment>
<dbReference type="InterPro" id="IPR018094">
    <property type="entry name" value="Thymidylate_kinase"/>
</dbReference>
<evidence type="ECO:0000313" key="14">
    <source>
        <dbReference type="EMBL" id="EGJ50709.1"/>
    </source>
</evidence>
<dbReference type="InterPro" id="IPR039430">
    <property type="entry name" value="Thymidylate_kin-like_dom"/>
</dbReference>
<dbReference type="GO" id="GO:0006233">
    <property type="term" value="P:dTDP biosynthetic process"/>
    <property type="evidence" value="ECO:0007669"/>
    <property type="project" value="InterPro"/>
</dbReference>
<dbReference type="InterPro" id="IPR027417">
    <property type="entry name" value="P-loop_NTPase"/>
</dbReference>
<sequence>MFITFEGIEGTGKTTQIKRLVAWLTSERGRTVTVTREPGGSRLGTELRRILLSMESRDLTGTSELFLYLADRAQHVATVIRPALDEGKVVVCDRFADSTVVYQGYGRGLDPRLLHTFNDVAVGGTWPDLTILMDIEPALGLNRALTRNVRENKAQAEGRFEAEDLEFHNRVREGYLTWAALHSQRFAIVDATPGPDEVFAAVRAAVEERMPQIEKQPSPR</sequence>
<dbReference type="SUPFAM" id="SSF52540">
    <property type="entry name" value="P-loop containing nucleoside triphosphate hydrolases"/>
    <property type="match status" value="1"/>
</dbReference>
<dbReference type="EC" id="2.7.4.9" evidence="2 12"/>
<dbReference type="HOGENOM" id="CLU_049131_0_0_7"/>
<dbReference type="NCBIfam" id="TIGR00041">
    <property type="entry name" value="DTMP_kinase"/>
    <property type="match status" value="1"/>
</dbReference>
<dbReference type="AlphaFoldDB" id="F3YY07"/>
<evidence type="ECO:0000256" key="4">
    <source>
        <dbReference type="ARBA" id="ARBA00022679"/>
    </source>
</evidence>
<dbReference type="RefSeq" id="WP_014260411.1">
    <property type="nucleotide sequence ID" value="NC_016629.1"/>
</dbReference>
<dbReference type="GO" id="GO:0005524">
    <property type="term" value="F:ATP binding"/>
    <property type="evidence" value="ECO:0007669"/>
    <property type="project" value="UniProtKB-UniRule"/>
</dbReference>
<dbReference type="GO" id="GO:0004798">
    <property type="term" value="F:dTMP kinase activity"/>
    <property type="evidence" value="ECO:0007669"/>
    <property type="project" value="UniProtKB-UniRule"/>
</dbReference>
<keyword evidence="8 12" id="KW-0067">ATP-binding</keyword>
<dbReference type="Proteomes" id="UP000007844">
    <property type="component" value="Chromosome"/>
</dbReference>
<comment type="similarity">
    <text evidence="1 12">Belongs to the thymidylate kinase family.</text>
</comment>
<dbReference type="GO" id="GO:0005829">
    <property type="term" value="C:cytosol"/>
    <property type="evidence" value="ECO:0007669"/>
    <property type="project" value="TreeGrafter"/>
</dbReference>
<evidence type="ECO:0000256" key="8">
    <source>
        <dbReference type="ARBA" id="ARBA00022840"/>
    </source>
</evidence>
<dbReference type="Pfam" id="PF02223">
    <property type="entry name" value="Thymidylate_kin"/>
    <property type="match status" value="1"/>
</dbReference>
<dbReference type="STRING" id="690850.Desaf_2385"/>
<dbReference type="HAMAP" id="MF_00165">
    <property type="entry name" value="Thymidylate_kinase"/>
    <property type="match status" value="1"/>
</dbReference>
<gene>
    <name evidence="12" type="primary">tmk</name>
    <name evidence="14" type="ORF">Desaf_2385</name>
</gene>
<evidence type="ECO:0000256" key="10">
    <source>
        <dbReference type="ARBA" id="ARBA00048743"/>
    </source>
</evidence>
<evidence type="ECO:0000256" key="5">
    <source>
        <dbReference type="ARBA" id="ARBA00022727"/>
    </source>
</evidence>
<evidence type="ECO:0000256" key="1">
    <source>
        <dbReference type="ARBA" id="ARBA00009776"/>
    </source>
</evidence>
<dbReference type="KEGG" id="daf:Desaf_2385"/>
<evidence type="ECO:0000259" key="13">
    <source>
        <dbReference type="Pfam" id="PF02223"/>
    </source>
</evidence>
<organism evidence="14 15">
    <name type="scientific">Desulfocurvibacter africanus subsp. africanus str. Walvis Bay</name>
    <dbReference type="NCBI Taxonomy" id="690850"/>
    <lineage>
        <taxon>Bacteria</taxon>
        <taxon>Pseudomonadati</taxon>
        <taxon>Thermodesulfobacteriota</taxon>
        <taxon>Desulfovibrionia</taxon>
        <taxon>Desulfovibrionales</taxon>
        <taxon>Desulfovibrionaceae</taxon>
        <taxon>Desulfocurvibacter</taxon>
    </lineage>
</organism>
<dbReference type="PROSITE" id="PS01331">
    <property type="entry name" value="THYMIDYLATE_KINASE"/>
    <property type="match status" value="1"/>
</dbReference>
<keyword evidence="15" id="KW-1185">Reference proteome</keyword>
<evidence type="ECO:0000256" key="7">
    <source>
        <dbReference type="ARBA" id="ARBA00022777"/>
    </source>
</evidence>
<evidence type="ECO:0000256" key="3">
    <source>
        <dbReference type="ARBA" id="ARBA00017144"/>
    </source>
</evidence>
<evidence type="ECO:0000256" key="9">
    <source>
        <dbReference type="ARBA" id="ARBA00029962"/>
    </source>
</evidence>
<keyword evidence="6 12" id="KW-0547">Nucleotide-binding</keyword>
<reference evidence="14 15" key="1">
    <citation type="journal article" date="2011" name="J. Bacteriol.">
        <title>Genome sequence of the mercury-methylating and pleomorphic Desulfovibrio africanus Strain Walvis Bay.</title>
        <authorList>
            <person name="Brown S.D."/>
            <person name="Wall J.D."/>
            <person name="Kucken A.M."/>
            <person name="Gilmour C.C."/>
            <person name="Podar M."/>
            <person name="Brandt C.C."/>
            <person name="Teshima H."/>
            <person name="Detter J.C."/>
            <person name="Han C.S."/>
            <person name="Land M.L."/>
            <person name="Lucas S."/>
            <person name="Han J."/>
            <person name="Pennacchio L."/>
            <person name="Nolan M."/>
            <person name="Pitluck S."/>
            <person name="Woyke T."/>
            <person name="Goodwin L."/>
            <person name="Palumbo A.V."/>
            <person name="Elias D.A."/>
        </authorList>
    </citation>
    <scope>NUCLEOTIDE SEQUENCE [LARGE SCALE GENOMIC DNA]</scope>
    <source>
        <strain evidence="14 15">Walvis Bay</strain>
    </source>
</reference>